<comment type="similarity">
    <text evidence="2 14">Belongs to the glycosyl hydrolase 1 family.</text>
</comment>
<evidence type="ECO:0000256" key="6">
    <source>
        <dbReference type="ARBA" id="ARBA00023015"/>
    </source>
</evidence>
<evidence type="ECO:0000256" key="3">
    <source>
        <dbReference type="ARBA" id="ARBA00012744"/>
    </source>
</evidence>
<dbReference type="SMART" id="SM00342">
    <property type="entry name" value="HTH_ARAC"/>
    <property type="match status" value="1"/>
</dbReference>
<evidence type="ECO:0000256" key="11">
    <source>
        <dbReference type="PIRSR" id="PIRSR617736-1"/>
    </source>
</evidence>
<dbReference type="GO" id="GO:0030245">
    <property type="term" value="P:cellulose catabolic process"/>
    <property type="evidence" value="ECO:0007669"/>
    <property type="project" value="UniProtKB-KW"/>
</dbReference>
<dbReference type="PROSITE" id="PS00653">
    <property type="entry name" value="GLYCOSYL_HYDROL_F1_2"/>
    <property type="match status" value="1"/>
</dbReference>
<feature type="active site" description="Proton donor" evidence="11">
    <location>
        <position position="168"/>
    </location>
</feature>
<comment type="catalytic activity">
    <reaction evidence="1 14">
        <text>Hydrolysis of terminal, non-reducing beta-D-glucosyl residues with release of beta-D-glucose.</text>
        <dbReference type="EC" id="3.2.1.21"/>
    </reaction>
</comment>
<protein>
    <recommendedName>
        <fullName evidence="3 14">Beta-glucosidase</fullName>
        <ecNumber evidence="3 14">3.2.1.21</ecNumber>
    </recommendedName>
</protein>
<dbReference type="Proteomes" id="UP000642829">
    <property type="component" value="Unassembled WGS sequence"/>
</dbReference>
<dbReference type="GO" id="GO:0043565">
    <property type="term" value="F:sequence-specific DNA binding"/>
    <property type="evidence" value="ECO:0007669"/>
    <property type="project" value="InterPro"/>
</dbReference>
<dbReference type="AlphaFoldDB" id="A0A8J3D8W4"/>
<comment type="caution">
    <text evidence="17">The sequence shown here is derived from an EMBL/GenBank/DDBJ whole genome shotgun (WGS) entry which is preliminary data.</text>
</comment>
<dbReference type="FunFam" id="3.20.20.80:FF:000004">
    <property type="entry name" value="Beta-glucosidase 6-phospho-beta-glucosidase"/>
    <property type="match status" value="1"/>
</dbReference>
<sequence length="606" mass="69216">MNTPNKAFPENFAWGVSTSSYQIEGSWDADGKGPSIWDKFTDQSGKAWRNQHGRIACDHYNRYRDDVALMSQMGINAYRFSVSWPRIIPEGEGTVNQAGLDFYDSLVDTLLEHQIEPWVTLFHWDFPYALFLRGGWLNPNIPTWFAKYTSAVVDRLSDRVQHWITINEPQCFLELGHHTGEHAPGLRLDLREILLAGHNVLLSHGRAVSVIREKSKRKPNIGWAPAGPVFCPATNKLDDIKAAEKAAKSIFPDTIWNNSWWVDPVVFGSYPEDGLRIYGKAAPKVPDSDFDIIKQPIDFFGCNIFQGVPVTMSSEGTPVAAEQAPGQPLSLYEWHQAPESLYWGPRIIHEHYKLPIVITENGLSSGDQVNRDGSVHDNNRIDFLIGYLISLKKALDDGVDIRGYFHWSFMDNFEWQEGYKHRFGLVYVDYQNQNRKLKDSAFWYKELIASNGSSLNKYQNNTEAPMPYVIKETLRYIEENVGENFNIKTIAAHLNCHPDFLSRTFKQHTEGNLSEYIRRIRIDLAMEILRRPGSYISDATGQSGFSDPVHFAKVFRKLVGMTPGQYKKQYQALPENQIELQSISPLHPRSRTTQASLEDSNLRSVR</sequence>
<dbReference type="InterPro" id="IPR018120">
    <property type="entry name" value="Glyco_hydro_1_AS"/>
</dbReference>
<dbReference type="GO" id="GO:0005829">
    <property type="term" value="C:cytosol"/>
    <property type="evidence" value="ECO:0007669"/>
    <property type="project" value="TreeGrafter"/>
</dbReference>
<proteinExistence type="inferred from homology"/>
<keyword evidence="10" id="KW-0624">Polysaccharide degradation</keyword>
<evidence type="ECO:0000256" key="4">
    <source>
        <dbReference type="ARBA" id="ARBA00022801"/>
    </source>
</evidence>
<dbReference type="InterPro" id="IPR018060">
    <property type="entry name" value="HTH_AraC"/>
</dbReference>
<feature type="binding site" evidence="12">
    <location>
        <begin position="414"/>
        <end position="415"/>
    </location>
    <ligand>
        <name>substrate</name>
    </ligand>
</feature>
<organism evidence="17 18">
    <name type="scientific">Cerasicoccus arenae</name>
    <dbReference type="NCBI Taxonomy" id="424488"/>
    <lineage>
        <taxon>Bacteria</taxon>
        <taxon>Pseudomonadati</taxon>
        <taxon>Verrucomicrobiota</taxon>
        <taxon>Opitutia</taxon>
        <taxon>Puniceicoccales</taxon>
        <taxon>Cerasicoccaceae</taxon>
        <taxon>Cerasicoccus</taxon>
    </lineage>
</organism>
<dbReference type="InterPro" id="IPR017853">
    <property type="entry name" value="GH"/>
</dbReference>
<dbReference type="InterPro" id="IPR033132">
    <property type="entry name" value="GH_1_N_CS"/>
</dbReference>
<gene>
    <name evidence="17" type="ORF">GCM10007047_10690</name>
</gene>
<dbReference type="GO" id="GO:0003700">
    <property type="term" value="F:DNA-binding transcription factor activity"/>
    <property type="evidence" value="ECO:0007669"/>
    <property type="project" value="InterPro"/>
</dbReference>
<evidence type="ECO:0000256" key="12">
    <source>
        <dbReference type="PIRSR" id="PIRSR617736-2"/>
    </source>
</evidence>
<reference evidence="17" key="2">
    <citation type="submission" date="2020-09" db="EMBL/GenBank/DDBJ databases">
        <authorList>
            <person name="Sun Q."/>
            <person name="Kim S."/>
        </authorList>
    </citation>
    <scope>NUCLEOTIDE SEQUENCE</scope>
    <source>
        <strain evidence="17">KCTC 12870</strain>
    </source>
</reference>
<dbReference type="Pfam" id="PF00232">
    <property type="entry name" value="Glyco_hydro_1"/>
    <property type="match status" value="1"/>
</dbReference>
<feature type="compositionally biased region" description="Polar residues" evidence="15">
    <location>
        <begin position="591"/>
        <end position="606"/>
    </location>
</feature>
<dbReference type="SUPFAM" id="SSF46689">
    <property type="entry name" value="Homeodomain-like"/>
    <property type="match status" value="2"/>
</dbReference>
<dbReference type="PRINTS" id="PR00131">
    <property type="entry name" value="GLHYDRLASE1"/>
</dbReference>
<dbReference type="PROSITE" id="PS01124">
    <property type="entry name" value="HTH_ARAC_FAMILY_2"/>
    <property type="match status" value="1"/>
</dbReference>
<evidence type="ECO:0000256" key="13">
    <source>
        <dbReference type="PROSITE-ProRule" id="PRU10055"/>
    </source>
</evidence>
<dbReference type="EC" id="3.2.1.21" evidence="3 14"/>
<dbReference type="PROSITE" id="PS00572">
    <property type="entry name" value="GLYCOSYL_HYDROL_F1_1"/>
    <property type="match status" value="1"/>
</dbReference>
<dbReference type="InterPro" id="IPR017736">
    <property type="entry name" value="Glyco_hydro_1_beta-glucosidase"/>
</dbReference>
<keyword evidence="8" id="KW-0119">Carbohydrate metabolism</keyword>
<dbReference type="EMBL" id="BMXG01000005">
    <property type="protein sequence ID" value="GHB96647.1"/>
    <property type="molecule type" value="Genomic_DNA"/>
</dbReference>
<evidence type="ECO:0000259" key="16">
    <source>
        <dbReference type="PROSITE" id="PS01124"/>
    </source>
</evidence>
<dbReference type="Pfam" id="PF12833">
    <property type="entry name" value="HTH_18"/>
    <property type="match status" value="1"/>
</dbReference>
<accession>A0A8J3D8W4</accession>
<dbReference type="GO" id="GO:0008422">
    <property type="term" value="F:beta-glucosidase activity"/>
    <property type="evidence" value="ECO:0007669"/>
    <property type="project" value="UniProtKB-EC"/>
</dbReference>
<evidence type="ECO:0000256" key="15">
    <source>
        <dbReference type="SAM" id="MobiDB-lite"/>
    </source>
</evidence>
<dbReference type="RefSeq" id="WP_189512668.1">
    <property type="nucleotide sequence ID" value="NZ_BMXG01000005.1"/>
</dbReference>
<evidence type="ECO:0000256" key="7">
    <source>
        <dbReference type="ARBA" id="ARBA00023163"/>
    </source>
</evidence>
<feature type="binding site" evidence="12">
    <location>
        <position position="407"/>
    </location>
    <ligand>
        <name>substrate</name>
    </ligand>
</feature>
<keyword evidence="4 14" id="KW-0378">Hydrolase</keyword>
<dbReference type="PANTHER" id="PTHR10353:SF36">
    <property type="entry name" value="LP05116P"/>
    <property type="match status" value="1"/>
</dbReference>
<feature type="region of interest" description="Disordered" evidence="15">
    <location>
        <begin position="583"/>
        <end position="606"/>
    </location>
</feature>
<dbReference type="SUPFAM" id="SSF51445">
    <property type="entry name" value="(Trans)glycosidases"/>
    <property type="match status" value="1"/>
</dbReference>
<evidence type="ECO:0000256" key="10">
    <source>
        <dbReference type="ARBA" id="ARBA00023326"/>
    </source>
</evidence>
<name>A0A8J3D8W4_9BACT</name>
<dbReference type="NCBIfam" id="TIGR03356">
    <property type="entry name" value="BGL"/>
    <property type="match status" value="1"/>
</dbReference>
<evidence type="ECO:0000313" key="17">
    <source>
        <dbReference type="EMBL" id="GHB96647.1"/>
    </source>
</evidence>
<dbReference type="Gene3D" id="1.10.10.60">
    <property type="entry name" value="Homeodomain-like"/>
    <property type="match status" value="2"/>
</dbReference>
<feature type="active site" description="Nucleophile" evidence="11 13">
    <location>
        <position position="360"/>
    </location>
</feature>
<keyword evidence="18" id="KW-1185">Reference proteome</keyword>
<dbReference type="InterPro" id="IPR009057">
    <property type="entry name" value="Homeodomain-like_sf"/>
</dbReference>
<evidence type="ECO:0000256" key="2">
    <source>
        <dbReference type="ARBA" id="ARBA00010838"/>
    </source>
</evidence>
<dbReference type="InterPro" id="IPR001360">
    <property type="entry name" value="Glyco_hydro_1"/>
</dbReference>
<evidence type="ECO:0000256" key="8">
    <source>
        <dbReference type="ARBA" id="ARBA00023277"/>
    </source>
</evidence>
<feature type="binding site" evidence="12">
    <location>
        <position position="123"/>
    </location>
    <ligand>
        <name>substrate</name>
    </ligand>
</feature>
<dbReference type="PANTHER" id="PTHR10353">
    <property type="entry name" value="GLYCOSYL HYDROLASE"/>
    <property type="match status" value="1"/>
</dbReference>
<feature type="binding site" evidence="12">
    <location>
        <position position="167"/>
    </location>
    <ligand>
        <name>substrate</name>
    </ligand>
</feature>
<dbReference type="Gene3D" id="3.20.20.80">
    <property type="entry name" value="Glycosidases"/>
    <property type="match status" value="1"/>
</dbReference>
<feature type="binding site" evidence="12">
    <location>
        <position position="22"/>
    </location>
    <ligand>
        <name>substrate</name>
    </ligand>
</feature>
<evidence type="ECO:0000256" key="1">
    <source>
        <dbReference type="ARBA" id="ARBA00000448"/>
    </source>
</evidence>
<evidence type="ECO:0000256" key="9">
    <source>
        <dbReference type="ARBA" id="ARBA00023295"/>
    </source>
</evidence>
<keyword evidence="6" id="KW-0805">Transcription regulation</keyword>
<evidence type="ECO:0000256" key="5">
    <source>
        <dbReference type="ARBA" id="ARBA00023001"/>
    </source>
</evidence>
<feature type="domain" description="HTH araC/xylS-type" evidence="16">
    <location>
        <begin position="471"/>
        <end position="569"/>
    </location>
</feature>
<keyword evidence="9 14" id="KW-0326">Glycosidase</keyword>
<evidence type="ECO:0000256" key="14">
    <source>
        <dbReference type="RuleBase" id="RU361175"/>
    </source>
</evidence>
<keyword evidence="7" id="KW-0804">Transcription</keyword>
<reference evidence="17" key="1">
    <citation type="journal article" date="2014" name="Int. J. Syst. Evol. Microbiol.">
        <title>Complete genome sequence of Corynebacterium casei LMG S-19264T (=DSM 44701T), isolated from a smear-ripened cheese.</title>
        <authorList>
            <consortium name="US DOE Joint Genome Institute (JGI-PGF)"/>
            <person name="Walter F."/>
            <person name="Albersmeier A."/>
            <person name="Kalinowski J."/>
            <person name="Ruckert C."/>
        </authorList>
    </citation>
    <scope>NUCLEOTIDE SEQUENCE</scope>
    <source>
        <strain evidence="17">KCTC 12870</strain>
    </source>
</reference>
<keyword evidence="5" id="KW-0136">Cellulose degradation</keyword>
<evidence type="ECO:0000313" key="18">
    <source>
        <dbReference type="Proteomes" id="UP000642829"/>
    </source>
</evidence>